<evidence type="ECO:0000256" key="5">
    <source>
        <dbReference type="ARBA" id="ARBA00038268"/>
    </source>
</evidence>
<feature type="transmembrane region" description="Helical" evidence="6">
    <location>
        <begin position="258"/>
        <end position="277"/>
    </location>
</feature>
<protein>
    <recommendedName>
        <fullName evidence="9">Protein-cysteine N-palmitoyltransferase Rasp</fullName>
    </recommendedName>
</protein>
<keyword evidence="2 6" id="KW-0812">Transmembrane</keyword>
<comment type="similarity">
    <text evidence="5">Belongs to the membrane-bound acyltransferase family. HHAT subfamily.</text>
</comment>
<sequence length="336" mass="40255">MIHISACWFIIKCIDYSLSELQSSRKYQQKFMDMASYVFYFPCFHLGPFIPYGDFKEVVYLPFEAWTYSRAKTFILNILRYFGWMMVFELASHYFYCNALHYQASYLLSKGAWTFNGVGYCMGQFFFIKYTAIYGLMGTLARAERYKTPPHPRCIHWVYRYSDMWRHFDRGFYLFIFRCIYKPLCGDFKPTWKRKLYASFLSFCFVFIWHGGNLTIFYWSIFNFIGITLEVAGKLIGELQSVKLWKTTYLSESNIRRLNGLWSAPLWIFAVISNFIFFGGHELGLMHIKQFMFGPWQLSFCIVTISYCMCQVSMEITLWMFLMDEKYKYISLKKKI</sequence>
<keyword evidence="4 6" id="KW-0472">Membrane</keyword>
<dbReference type="Pfam" id="PF03062">
    <property type="entry name" value="MBOAT"/>
    <property type="match status" value="1"/>
</dbReference>
<comment type="subcellular location">
    <subcellularLocation>
        <location evidence="1">Membrane</location>
        <topology evidence="1">Multi-pass membrane protein</topology>
    </subcellularLocation>
</comment>
<reference evidence="7 8" key="1">
    <citation type="submission" date="2024-07" db="EMBL/GenBank/DDBJ databases">
        <title>Chromosome-level genome assembly of the water stick insect Ranatra chinensis (Heteroptera: Nepidae).</title>
        <authorList>
            <person name="Liu X."/>
        </authorList>
    </citation>
    <scope>NUCLEOTIDE SEQUENCE [LARGE SCALE GENOMIC DNA]</scope>
    <source>
        <strain evidence="7">Cailab_2021Rc</strain>
        <tissue evidence="7">Muscle</tissue>
    </source>
</reference>
<evidence type="ECO:0000256" key="6">
    <source>
        <dbReference type="SAM" id="Phobius"/>
    </source>
</evidence>
<dbReference type="PANTHER" id="PTHR13285">
    <property type="entry name" value="ACYLTRANSFERASE"/>
    <property type="match status" value="1"/>
</dbReference>
<evidence type="ECO:0000256" key="2">
    <source>
        <dbReference type="ARBA" id="ARBA00022692"/>
    </source>
</evidence>
<organism evidence="7 8">
    <name type="scientific">Ranatra chinensis</name>
    <dbReference type="NCBI Taxonomy" id="642074"/>
    <lineage>
        <taxon>Eukaryota</taxon>
        <taxon>Metazoa</taxon>
        <taxon>Ecdysozoa</taxon>
        <taxon>Arthropoda</taxon>
        <taxon>Hexapoda</taxon>
        <taxon>Insecta</taxon>
        <taxon>Pterygota</taxon>
        <taxon>Neoptera</taxon>
        <taxon>Paraneoptera</taxon>
        <taxon>Hemiptera</taxon>
        <taxon>Heteroptera</taxon>
        <taxon>Panheteroptera</taxon>
        <taxon>Nepomorpha</taxon>
        <taxon>Nepidae</taxon>
        <taxon>Ranatrinae</taxon>
        <taxon>Ranatra</taxon>
    </lineage>
</organism>
<gene>
    <name evidence="7" type="ORF">AAG570_012678</name>
</gene>
<evidence type="ECO:0000313" key="7">
    <source>
        <dbReference type="EMBL" id="KAL1129734.1"/>
    </source>
</evidence>
<dbReference type="InterPro" id="IPR051085">
    <property type="entry name" value="MB_O-acyltransferase"/>
</dbReference>
<dbReference type="PANTHER" id="PTHR13285:SF18">
    <property type="entry name" value="PROTEIN-CYSTEINE N-PALMITOYLTRANSFERASE RASP"/>
    <property type="match status" value="1"/>
</dbReference>
<dbReference type="GO" id="GO:0016020">
    <property type="term" value="C:membrane"/>
    <property type="evidence" value="ECO:0007669"/>
    <property type="project" value="UniProtKB-SubCell"/>
</dbReference>
<feature type="transmembrane region" description="Helical" evidence="6">
    <location>
        <begin position="117"/>
        <end position="137"/>
    </location>
</feature>
<keyword evidence="3 6" id="KW-1133">Transmembrane helix</keyword>
<evidence type="ECO:0008006" key="9">
    <source>
        <dbReference type="Google" id="ProtNLM"/>
    </source>
</evidence>
<dbReference type="InterPro" id="IPR004299">
    <property type="entry name" value="MBOAT_fam"/>
</dbReference>
<dbReference type="EMBL" id="JBFDAA010000008">
    <property type="protein sequence ID" value="KAL1129734.1"/>
    <property type="molecule type" value="Genomic_DNA"/>
</dbReference>
<evidence type="ECO:0000256" key="1">
    <source>
        <dbReference type="ARBA" id="ARBA00004141"/>
    </source>
</evidence>
<evidence type="ECO:0000313" key="8">
    <source>
        <dbReference type="Proteomes" id="UP001558652"/>
    </source>
</evidence>
<keyword evidence="8" id="KW-1185">Reference proteome</keyword>
<proteinExistence type="inferred from homology"/>
<accession>A0ABD0Z2U4</accession>
<feature type="transmembrane region" description="Helical" evidence="6">
    <location>
        <begin position="218"/>
        <end position="237"/>
    </location>
</feature>
<name>A0ABD0Z2U4_9HEMI</name>
<dbReference type="Proteomes" id="UP001558652">
    <property type="component" value="Unassembled WGS sequence"/>
</dbReference>
<comment type="caution">
    <text evidence="7">The sequence shown here is derived from an EMBL/GenBank/DDBJ whole genome shotgun (WGS) entry which is preliminary data.</text>
</comment>
<evidence type="ECO:0000256" key="3">
    <source>
        <dbReference type="ARBA" id="ARBA00022989"/>
    </source>
</evidence>
<evidence type="ECO:0000256" key="4">
    <source>
        <dbReference type="ARBA" id="ARBA00023136"/>
    </source>
</evidence>
<feature type="transmembrane region" description="Helical" evidence="6">
    <location>
        <begin position="78"/>
        <end position="97"/>
    </location>
</feature>
<dbReference type="AlphaFoldDB" id="A0ABD0Z2U4"/>
<feature type="transmembrane region" description="Helical" evidence="6">
    <location>
        <begin position="297"/>
        <end position="322"/>
    </location>
</feature>
<feature type="transmembrane region" description="Helical" evidence="6">
    <location>
        <begin position="196"/>
        <end position="212"/>
    </location>
</feature>